<evidence type="ECO:0000313" key="8">
    <source>
        <dbReference type="Proteomes" id="UP000515158"/>
    </source>
</evidence>
<evidence type="ECO:0000256" key="2">
    <source>
        <dbReference type="ARBA" id="ARBA00007814"/>
    </source>
</evidence>
<keyword evidence="4" id="KW-0479">Metal-binding</keyword>
<keyword evidence="6" id="KW-0687">Ribonucleoprotein</keyword>
<dbReference type="GO" id="GO:0005737">
    <property type="term" value="C:cytoplasm"/>
    <property type="evidence" value="ECO:0007669"/>
    <property type="project" value="UniProtKB-SubCell"/>
</dbReference>
<dbReference type="Pfam" id="PF05731">
    <property type="entry name" value="TROVE"/>
    <property type="match status" value="2"/>
</dbReference>
<dbReference type="GeneID" id="117640971"/>
<dbReference type="Proteomes" id="UP000515158">
    <property type="component" value="Unplaced"/>
</dbReference>
<dbReference type="PANTHER" id="PTHR14202:SF0">
    <property type="entry name" value="RNA-BINDING PROTEIN RO60"/>
    <property type="match status" value="1"/>
</dbReference>
<keyword evidence="8" id="KW-1185">Reference proteome</keyword>
<evidence type="ECO:0000256" key="4">
    <source>
        <dbReference type="ARBA" id="ARBA00022723"/>
    </source>
</evidence>
<dbReference type="InterPro" id="IPR056800">
    <property type="entry name" value="vWA_Ro60"/>
</dbReference>
<evidence type="ECO:0000313" key="9">
    <source>
        <dbReference type="RefSeq" id="XP_034233928.1"/>
    </source>
</evidence>
<comment type="similarity">
    <text evidence="2">Belongs to the Ro 60 kDa family.</text>
</comment>
<evidence type="ECO:0000259" key="7">
    <source>
        <dbReference type="PROSITE" id="PS50988"/>
    </source>
</evidence>
<dbReference type="InterPro" id="IPR008858">
    <property type="entry name" value="TROVE_dom"/>
</dbReference>
<comment type="subcellular location">
    <subcellularLocation>
        <location evidence="1">Cytoplasm</location>
    </subcellularLocation>
</comment>
<dbReference type="GO" id="GO:1990904">
    <property type="term" value="C:ribonucleoprotein complex"/>
    <property type="evidence" value="ECO:0007669"/>
    <property type="project" value="UniProtKB-KW"/>
</dbReference>
<dbReference type="AlphaFoldDB" id="A0A6P8Y353"/>
<reference evidence="9" key="1">
    <citation type="submission" date="2025-08" db="UniProtKB">
        <authorList>
            <consortium name="RefSeq"/>
        </authorList>
    </citation>
    <scope>IDENTIFICATION</scope>
    <source>
        <tissue evidence="9">Total insect</tissue>
    </source>
</reference>
<dbReference type="GO" id="GO:0046872">
    <property type="term" value="F:metal ion binding"/>
    <property type="evidence" value="ECO:0007669"/>
    <property type="project" value="UniProtKB-KW"/>
</dbReference>
<dbReference type="SUPFAM" id="SSF53300">
    <property type="entry name" value="vWA-like"/>
    <property type="match status" value="1"/>
</dbReference>
<keyword evidence="3" id="KW-0963">Cytoplasm</keyword>
<dbReference type="InterPro" id="IPR037214">
    <property type="entry name" value="TROVE_dom_sf"/>
</dbReference>
<dbReference type="Pfam" id="PF25045">
    <property type="entry name" value="vWA_Ro60"/>
    <property type="match status" value="1"/>
</dbReference>
<evidence type="ECO:0000256" key="3">
    <source>
        <dbReference type="ARBA" id="ARBA00022490"/>
    </source>
</evidence>
<dbReference type="InParanoid" id="A0A6P8Y353"/>
<dbReference type="Gene3D" id="3.40.50.410">
    <property type="entry name" value="von Willebrand factor, type A domain"/>
    <property type="match status" value="1"/>
</dbReference>
<evidence type="ECO:0000256" key="1">
    <source>
        <dbReference type="ARBA" id="ARBA00004496"/>
    </source>
</evidence>
<protein>
    <submittedName>
        <fullName evidence="9">60 kDa SS-A/Ro ribonucleoprotein-like isoform X1</fullName>
    </submittedName>
</protein>
<dbReference type="KEGG" id="tpal:117640971"/>
<dbReference type="InterPro" id="IPR036465">
    <property type="entry name" value="vWFA_dom_sf"/>
</dbReference>
<dbReference type="SUPFAM" id="SSF140864">
    <property type="entry name" value="TROVE domain-like"/>
    <property type="match status" value="1"/>
</dbReference>
<dbReference type="PROSITE" id="PS50988">
    <property type="entry name" value="TROVE"/>
    <property type="match status" value="1"/>
</dbReference>
<name>A0A6P8Y353_THRPL</name>
<keyword evidence="5" id="KW-0694">RNA-binding</keyword>
<dbReference type="PANTHER" id="PTHR14202">
    <property type="entry name" value="60 KDA RIBONUCLEOPROTEIN SSA/RO"/>
    <property type="match status" value="1"/>
</dbReference>
<gene>
    <name evidence="9" type="primary">LOC117640971</name>
</gene>
<sequence length="642" mass="71748">MIDRVVVLNQAKNLGPCFLFQIMILYSWSLQKISPGPLILFLNQTFNMSDTPKAQPPAEVRLKRFLHYGSESAVCVPGDREFLKCFLMENLPSIEEMLADCPPEKQGDAVNHIMKAFMDGYSGYPECLIFALAVCACQKTSERLRSQAYNALKTVCKTPKDIFLFVSFTKKLSAPHKGHGNGWRNALTQWYLSKEPMDMAASVSLFRGFYGFTHKDLFRLCHIKAEDKVKGAIVQYVMKGLEASKMTFDKEDDPTIQQVFSYLQIVEEIKHQTDVQASARLIELHNLPIVVVPAHNVKSPEVWIAAVPNMPLGELLDNLVRLSCAGLLKSGPLEQKIVDRLLDQTAIVESHLHPTQVYCAMKRYECHAKNTHEFMEKLIKMKKVEKELKPAPKPSTKILDALNHLLNSTLKLLVPTGKRYLVAIDLSHNMKSWHCNGARDVAPAMAATLLALSLLHAEREVTVVAFPALPGAPPEKELIDPVNPVVQAFIPVEQAVNRRAKKQRTAGPIHPRKTSLEPMVPLTLEKDVSIADNLAKMMSESLHGPVEVCQPMVWAQQSKKPIDVFIVLTDYVTPRKRAFKDPAIALQEYRQQMNLPQTKLITCALASNELNVAAANDAGMLDIVGFNGKVARIIEAFSRGAF</sequence>
<evidence type="ECO:0000256" key="6">
    <source>
        <dbReference type="ARBA" id="ARBA00023274"/>
    </source>
</evidence>
<evidence type="ECO:0000256" key="5">
    <source>
        <dbReference type="ARBA" id="ARBA00022884"/>
    </source>
</evidence>
<accession>A0A6P8Y353</accession>
<dbReference type="GO" id="GO:0003723">
    <property type="term" value="F:RNA binding"/>
    <property type="evidence" value="ECO:0007669"/>
    <property type="project" value="UniProtKB-KW"/>
</dbReference>
<dbReference type="RefSeq" id="XP_034233928.1">
    <property type="nucleotide sequence ID" value="XM_034378037.1"/>
</dbReference>
<proteinExistence type="inferred from homology"/>
<organism evidence="9">
    <name type="scientific">Thrips palmi</name>
    <name type="common">Melon thrips</name>
    <dbReference type="NCBI Taxonomy" id="161013"/>
    <lineage>
        <taxon>Eukaryota</taxon>
        <taxon>Metazoa</taxon>
        <taxon>Ecdysozoa</taxon>
        <taxon>Arthropoda</taxon>
        <taxon>Hexapoda</taxon>
        <taxon>Insecta</taxon>
        <taxon>Pterygota</taxon>
        <taxon>Neoptera</taxon>
        <taxon>Paraneoptera</taxon>
        <taxon>Thysanoptera</taxon>
        <taxon>Terebrantia</taxon>
        <taxon>Thripoidea</taxon>
        <taxon>Thripidae</taxon>
        <taxon>Thrips</taxon>
    </lineage>
</organism>
<dbReference type="InterPro" id="IPR040322">
    <property type="entry name" value="TROVE2"/>
</dbReference>
<dbReference type="OrthoDB" id="6098064at2759"/>
<feature type="domain" description="TROVE" evidence="7">
    <location>
        <begin position="45"/>
        <end position="393"/>
    </location>
</feature>